<keyword evidence="3" id="KW-0342">GTP-binding</keyword>
<dbReference type="GO" id="GO:0046983">
    <property type="term" value="F:protein dimerization activity"/>
    <property type="evidence" value="ECO:0007669"/>
    <property type="project" value="InterPro"/>
</dbReference>
<dbReference type="Gene3D" id="3.30.930.10">
    <property type="entry name" value="Bira Bifunctional Protein, Domain 2"/>
    <property type="match status" value="1"/>
</dbReference>
<dbReference type="InterPro" id="IPR000375">
    <property type="entry name" value="Dynamin_stalk"/>
</dbReference>
<dbReference type="EMBL" id="JAAIUW010000002">
    <property type="protein sequence ID" value="KAF7840370.1"/>
    <property type="molecule type" value="Genomic_DNA"/>
</dbReference>
<dbReference type="CDD" id="cd08771">
    <property type="entry name" value="DLP_1"/>
    <property type="match status" value="1"/>
</dbReference>
<dbReference type="SUPFAM" id="SSF52540">
    <property type="entry name" value="P-loop containing nucleoside triphosphate hydrolases"/>
    <property type="match status" value="1"/>
</dbReference>
<evidence type="ECO:0000259" key="6">
    <source>
        <dbReference type="PROSITE" id="PS51388"/>
    </source>
</evidence>
<dbReference type="Proteomes" id="UP000634136">
    <property type="component" value="Unassembled WGS sequence"/>
</dbReference>
<dbReference type="Pfam" id="PF14372">
    <property type="entry name" value="hAT-like_RNase-H"/>
    <property type="match status" value="1"/>
</dbReference>
<dbReference type="InterPro" id="IPR012337">
    <property type="entry name" value="RNaseH-like_sf"/>
</dbReference>
<evidence type="ECO:0000313" key="8">
    <source>
        <dbReference type="EMBL" id="KAF7840370.1"/>
    </source>
</evidence>
<dbReference type="InterPro" id="IPR001401">
    <property type="entry name" value="Dynamin_GTPase"/>
</dbReference>
<keyword evidence="9" id="KW-1185">Reference proteome</keyword>
<dbReference type="InterPro" id="IPR045864">
    <property type="entry name" value="aa-tRNA-synth_II/BPL/LPL"/>
</dbReference>
<gene>
    <name evidence="8" type="ORF">G2W53_002668</name>
</gene>
<evidence type="ECO:0000256" key="1">
    <source>
        <dbReference type="ARBA" id="ARBA00022741"/>
    </source>
</evidence>
<dbReference type="InterPro" id="IPR027417">
    <property type="entry name" value="P-loop_NTPase"/>
</dbReference>
<dbReference type="PRINTS" id="PR00195">
    <property type="entry name" value="DYNAMIN"/>
</dbReference>
<dbReference type="Pfam" id="PF01031">
    <property type="entry name" value="Dynamin_M"/>
    <property type="match status" value="1"/>
</dbReference>
<dbReference type="Gene3D" id="1.25.40.10">
    <property type="entry name" value="Tetratricopeptide repeat domain"/>
    <property type="match status" value="1"/>
</dbReference>
<evidence type="ECO:0000256" key="5">
    <source>
        <dbReference type="SAM" id="MobiDB-lite"/>
    </source>
</evidence>
<evidence type="ECO:0000313" key="9">
    <source>
        <dbReference type="Proteomes" id="UP000634136"/>
    </source>
</evidence>
<organism evidence="8 9">
    <name type="scientific">Senna tora</name>
    <dbReference type="NCBI Taxonomy" id="362788"/>
    <lineage>
        <taxon>Eukaryota</taxon>
        <taxon>Viridiplantae</taxon>
        <taxon>Streptophyta</taxon>
        <taxon>Embryophyta</taxon>
        <taxon>Tracheophyta</taxon>
        <taxon>Spermatophyta</taxon>
        <taxon>Magnoliopsida</taxon>
        <taxon>eudicotyledons</taxon>
        <taxon>Gunneridae</taxon>
        <taxon>Pentapetalae</taxon>
        <taxon>rosids</taxon>
        <taxon>fabids</taxon>
        <taxon>Fabales</taxon>
        <taxon>Fabaceae</taxon>
        <taxon>Caesalpinioideae</taxon>
        <taxon>Cassia clade</taxon>
        <taxon>Senna</taxon>
    </lineage>
</organism>
<feature type="region of interest" description="Disordered" evidence="5">
    <location>
        <begin position="1"/>
        <end position="31"/>
    </location>
</feature>
<keyword evidence="1" id="KW-0547">Nucleotide-binding</keyword>
<dbReference type="SMART" id="SM00302">
    <property type="entry name" value="GED"/>
    <property type="match status" value="1"/>
</dbReference>
<evidence type="ECO:0000256" key="2">
    <source>
        <dbReference type="ARBA" id="ARBA00023125"/>
    </source>
</evidence>
<reference evidence="8" key="1">
    <citation type="submission" date="2020-09" db="EMBL/GenBank/DDBJ databases">
        <title>Genome-Enabled Discovery of Anthraquinone Biosynthesis in Senna tora.</title>
        <authorList>
            <person name="Kang S.-H."/>
            <person name="Pandey R.P."/>
            <person name="Lee C.-M."/>
            <person name="Sim J.-S."/>
            <person name="Jeong J.-T."/>
            <person name="Choi B.-S."/>
            <person name="Jung M."/>
            <person name="Ginzburg D."/>
            <person name="Zhao K."/>
            <person name="Won S.Y."/>
            <person name="Oh T.-J."/>
            <person name="Yu Y."/>
            <person name="Kim N.-H."/>
            <person name="Lee O.R."/>
            <person name="Lee T.-H."/>
            <person name="Bashyal P."/>
            <person name="Kim T.-S."/>
            <person name="Lee W.-H."/>
            <person name="Kawkins C."/>
            <person name="Kim C.-K."/>
            <person name="Kim J.S."/>
            <person name="Ahn B.O."/>
            <person name="Rhee S.Y."/>
            <person name="Sohng J.K."/>
        </authorList>
    </citation>
    <scope>NUCLEOTIDE SEQUENCE</scope>
    <source>
        <tissue evidence="8">Leaf</tissue>
    </source>
</reference>
<evidence type="ECO:0000256" key="3">
    <source>
        <dbReference type="ARBA" id="ARBA00023134"/>
    </source>
</evidence>
<evidence type="ECO:0000259" key="7">
    <source>
        <dbReference type="PROSITE" id="PS51718"/>
    </source>
</evidence>
<feature type="compositionally biased region" description="Polar residues" evidence="5">
    <location>
        <begin position="16"/>
        <end position="25"/>
    </location>
</feature>
<comment type="caution">
    <text evidence="8">The sequence shown here is derived from an EMBL/GenBank/DDBJ whole genome shotgun (WGS) entry which is preliminary data.</text>
</comment>
<feature type="region of interest" description="Disordered" evidence="5">
    <location>
        <begin position="52"/>
        <end position="72"/>
    </location>
</feature>
<keyword evidence="2" id="KW-0238">DNA-binding</keyword>
<dbReference type="OrthoDB" id="1382457at2759"/>
<dbReference type="PROSITE" id="PS51388">
    <property type="entry name" value="GED"/>
    <property type="match status" value="1"/>
</dbReference>
<dbReference type="GO" id="GO:0003677">
    <property type="term" value="F:DNA binding"/>
    <property type="evidence" value="ECO:0007669"/>
    <property type="project" value="UniProtKB-KW"/>
</dbReference>
<dbReference type="FunFam" id="3.40.50.300:FF:001237">
    <property type="entry name" value="Dynamin-related protein 4C"/>
    <property type="match status" value="1"/>
</dbReference>
<dbReference type="SMART" id="SM00053">
    <property type="entry name" value="DYNc"/>
    <property type="match status" value="1"/>
</dbReference>
<dbReference type="InterPro" id="IPR052035">
    <property type="entry name" value="ZnF_BED_domain_contain"/>
</dbReference>
<dbReference type="InterPro" id="IPR022812">
    <property type="entry name" value="Dynamin"/>
</dbReference>
<dbReference type="InterPro" id="IPR003130">
    <property type="entry name" value="GED"/>
</dbReference>
<dbReference type="InterPro" id="IPR011990">
    <property type="entry name" value="TPR-like_helical_dom_sf"/>
</dbReference>
<feature type="domain" description="GED" evidence="6">
    <location>
        <begin position="1488"/>
        <end position="1581"/>
    </location>
</feature>
<dbReference type="GO" id="GO:0005525">
    <property type="term" value="F:GTP binding"/>
    <property type="evidence" value="ECO:0007669"/>
    <property type="project" value="UniProtKB-KW"/>
</dbReference>
<name>A0A834X8Y4_9FABA</name>
<feature type="compositionally biased region" description="Basic and acidic residues" evidence="5">
    <location>
        <begin position="296"/>
        <end position="330"/>
    </location>
</feature>
<dbReference type="SUPFAM" id="SSF55681">
    <property type="entry name" value="Class II aaRS and biotin synthetases"/>
    <property type="match status" value="1"/>
</dbReference>
<evidence type="ECO:0000256" key="4">
    <source>
        <dbReference type="ARBA" id="ARBA00023175"/>
    </source>
</evidence>
<dbReference type="Pfam" id="PF02212">
    <property type="entry name" value="GED"/>
    <property type="match status" value="1"/>
</dbReference>
<dbReference type="Pfam" id="PF05699">
    <property type="entry name" value="Dimer_Tnp_hAT"/>
    <property type="match status" value="1"/>
</dbReference>
<keyword evidence="4" id="KW-0505">Motor protein</keyword>
<dbReference type="Gene3D" id="1.20.120.1240">
    <property type="entry name" value="Dynamin, middle domain"/>
    <property type="match status" value="1"/>
</dbReference>
<dbReference type="PROSITE" id="PS51718">
    <property type="entry name" value="G_DYNAMIN_2"/>
    <property type="match status" value="1"/>
</dbReference>
<dbReference type="GO" id="GO:0003924">
    <property type="term" value="F:GTPase activity"/>
    <property type="evidence" value="ECO:0007669"/>
    <property type="project" value="InterPro"/>
</dbReference>
<dbReference type="Gene3D" id="3.40.50.300">
    <property type="entry name" value="P-loop containing nucleotide triphosphate hydrolases"/>
    <property type="match status" value="1"/>
</dbReference>
<dbReference type="SUPFAM" id="SSF140996">
    <property type="entry name" value="Hermes dimerisation domain"/>
    <property type="match status" value="1"/>
</dbReference>
<proteinExistence type="predicted"/>
<feature type="region of interest" description="Disordered" evidence="5">
    <location>
        <begin position="234"/>
        <end position="330"/>
    </location>
</feature>
<dbReference type="InterPro" id="IPR030381">
    <property type="entry name" value="G_DYNAMIN_dom"/>
</dbReference>
<accession>A0A834X8Y4</accession>
<feature type="compositionally biased region" description="Low complexity" evidence="5">
    <location>
        <begin position="260"/>
        <end position="276"/>
    </location>
</feature>
<dbReference type="Pfam" id="PF00350">
    <property type="entry name" value="Dynamin_N"/>
    <property type="match status" value="1"/>
</dbReference>
<sequence>MSIAKSPKTEAVRSTAAKSTPTPLATSMAKRSPTSVLFLSTSAFWMARTEDKKKSSAKQSGGGKKKEVKKETGLGLSNRKADNFGEWYSEVFISNCNVIDFRLAVLTVDQLLGRGGSCQWGNDEYYDISGCYILRPRAMSIWEVMQEFFDAEIKKMKVKNCYFPLFVSPGVLQKEKDHVEGLLQRGKYENTIKECTKALVLNPVYVKALVRRGEAHEKLEHFEEAIAGTIMVEKERETSSTPQSTQVGSAPTPPAAPIDSSGEAQQQSNEQAQEAEVTLKRKKTLKSHGTSNLSRHLTECPKNPDRQVDKKQKTLTYEKKPEEDGDPVGKLKIDTFDQHECRMALAQMIIVDELPFRFVENEGFRLYSNKLQPKFVVPSRTTVARDCFDLFLMEKGKLKSILSSNSQMISITTDTWTSVQNLNYMCVTGHYIDDSWTLNKKILGFFLIADHKGETIGKALEKCLKDWGIAKICTITVDNASSNNVAISYLVRRLSDWNCITILNGDFMHLRCCAHILNLIVNDGLKEVDSSIARIRASCKFVKSSPARLATFNRCVADANINFKSTVKLDVPTRWNSTYLMLETAEKYEKAFSRLEFDDSAFVSALENEGGPPTSDDWGRARIFIKFLKVFYEATLSFSGSLHVTSNTFFQKLCDINKLLKKWSESEDRLLNNMAKNMKSKLDKYWDGGDNMNYLLFVAVVLDPCNKLAYVEFCFRRMYGSNQCVSMLDKLRGILNKLFEYYQVLYPLPVDTGDSSCLSTDITSEGGGDDDDDDGSWSSEFYSQVKKKQNDDKKNELERYLDDDVEFNYDGFDILKWWKSKTVKYPILSRIARDVLAIPISTVSSESAFSTGGRVLDPFRSSLNPTTVESLICAQNWLRTPKKEIDLRSSMDEIERIEAEMGKEKRNLSAKTSSVTKNLAHEKVGMQTLATLTQTEPQPLSVVLPPIVSSYNEKIRPVLDALENLRRLNITKEGIQLPTIVVVGDQSSGKSSVLESLAGISLPRGQGICTRVPLVMRLQNHPLPNPELVLEYNGKAISTDEAHVCDAINIATEELAGNAKGISNNPLTLMVKKNGVPDLTMVDLPGITRVPVHGQPENIYDQIKDIIMEYISPEESIILNVLSATVDFPTCESIRMSQSVDRTGMRTLAVVTKADKAPEGLLEKVTADDVNIGLGYVCVRNRIGDESYEEARIEESRLFENHPLLSKIDKSIVGVPLLAQKLVQHQASIISKTLPDIVKKINEKLSSNQSELDNMPKNLSSIADALTAFMHIVGLVKETLRKILLRGEFDEYTDQKNMHCTARLVEKLNLYSKQINECPQSNHKLNFLMDEIIVLEEAKWIGLPNFMPRTAFLDILQKKVSGIESMPIAFVDDVWNYLGKVLNDVLNRHSENYYQLQKVSSRAGENLIARMRENCKNHVREAIQMEKLTDYTCNPDYMAEYNRLMAQQDAFMKEIWENEAKPSKVNLDGIGQVEIDHLRQHRHVINQAFDLKMRMVAYWKIVLRRLVDTIALHMQLSINNLVNKDLVKEISHEVLSPNRFGIERLLEESPSIAGKRHKLMRSVKVLEESKEVVANIMDRISSYGD</sequence>
<dbReference type="SUPFAM" id="SSF48452">
    <property type="entry name" value="TPR-like"/>
    <property type="match status" value="1"/>
</dbReference>
<feature type="domain" description="Dynamin-type G" evidence="7">
    <location>
        <begin position="974"/>
        <end position="1235"/>
    </location>
</feature>
<dbReference type="InterPro" id="IPR008906">
    <property type="entry name" value="HATC_C_dom"/>
</dbReference>
<dbReference type="InterPro" id="IPR045063">
    <property type="entry name" value="Dynamin_N"/>
</dbReference>
<dbReference type="PANTHER" id="PTHR46481">
    <property type="entry name" value="ZINC FINGER BED DOMAIN-CONTAINING PROTEIN 4"/>
    <property type="match status" value="1"/>
</dbReference>
<protein>
    <submittedName>
        <fullName evidence="8">Dynamin-related protein 4C-like</fullName>
    </submittedName>
</protein>
<dbReference type="InterPro" id="IPR025525">
    <property type="entry name" value="hAT-like_transposase_RNase-H"/>
</dbReference>
<dbReference type="InterPro" id="IPR020850">
    <property type="entry name" value="GED_dom"/>
</dbReference>
<feature type="compositionally biased region" description="Polar residues" evidence="5">
    <location>
        <begin position="239"/>
        <end position="249"/>
    </location>
</feature>
<dbReference type="PANTHER" id="PTHR46481:SF2">
    <property type="entry name" value="BED-TYPE DOMAIN-CONTAINING PROTEIN"/>
    <property type="match status" value="1"/>
</dbReference>
<dbReference type="GO" id="GO:0005737">
    <property type="term" value="C:cytoplasm"/>
    <property type="evidence" value="ECO:0007669"/>
    <property type="project" value="UniProtKB-ARBA"/>
</dbReference>
<dbReference type="SUPFAM" id="SSF53098">
    <property type="entry name" value="Ribonuclease H-like"/>
    <property type="match status" value="1"/>
</dbReference>